<reference evidence="2" key="1">
    <citation type="journal article" date="2018" name="Genome Announc.">
        <title>Draft Genome Sequence of the Nitrogen-Fixing and Hormogonia-Inducing Cyanobacterium Nostoc cycadae Strain WK-1, Isolated from the Coralloid Roots of Cycas revoluta.</title>
        <authorList>
            <person name="Kanesaki Y."/>
            <person name="Hirose M."/>
            <person name="Hirose Y."/>
            <person name="Fujisawa T."/>
            <person name="Nakamura Y."/>
            <person name="Watanabe S."/>
            <person name="Matsunaga S."/>
            <person name="Uchida H."/>
            <person name="Murakami A."/>
        </authorList>
    </citation>
    <scope>NUCLEOTIDE SEQUENCE [LARGE SCALE GENOMIC DNA]</scope>
    <source>
        <strain evidence="2">WK-1</strain>
    </source>
</reference>
<evidence type="ECO:0000313" key="1">
    <source>
        <dbReference type="EMBL" id="GBE91516.1"/>
    </source>
</evidence>
<accession>A0A2H6LEG4</accession>
<name>A0A2H6LEG4_9NOSO</name>
<protein>
    <submittedName>
        <fullName evidence="1">Uncharacterized protein</fullName>
    </submittedName>
</protein>
<dbReference type="Proteomes" id="UP000236527">
    <property type="component" value="Unassembled WGS sequence"/>
</dbReference>
<proteinExistence type="predicted"/>
<organism evidence="1 2">
    <name type="scientific">Nostoc cycadae WK-1</name>
    <dbReference type="NCBI Taxonomy" id="1861711"/>
    <lineage>
        <taxon>Bacteria</taxon>
        <taxon>Bacillati</taxon>
        <taxon>Cyanobacteriota</taxon>
        <taxon>Cyanophyceae</taxon>
        <taxon>Nostocales</taxon>
        <taxon>Nostocaceae</taxon>
        <taxon>Nostoc</taxon>
    </lineage>
</organism>
<evidence type="ECO:0000313" key="2">
    <source>
        <dbReference type="Proteomes" id="UP000236527"/>
    </source>
</evidence>
<dbReference type="RefSeq" id="WP_103124147.1">
    <property type="nucleotide sequence ID" value="NZ_DF978424.1"/>
</dbReference>
<comment type="caution">
    <text evidence="1">The sequence shown here is derived from an EMBL/GenBank/DDBJ whole genome shotgun (WGS) entry which is preliminary data.</text>
</comment>
<dbReference type="EMBL" id="BDGE01000023">
    <property type="protein sequence ID" value="GBE91516.1"/>
    <property type="molecule type" value="Genomic_DNA"/>
</dbReference>
<gene>
    <name evidence="1" type="ORF">NCWK1_1240</name>
</gene>
<dbReference type="AlphaFoldDB" id="A0A2H6LEG4"/>
<keyword evidence="2" id="KW-1185">Reference proteome</keyword>
<sequence length="77" mass="9098">MTESKEICTVYLGTCDKDNDYTLYENGRVKRFFDENMWKCNLTGWLEARSLKDDVKKALLNECPEELKEKAKKLLFP</sequence>